<evidence type="ECO:0000256" key="1">
    <source>
        <dbReference type="ARBA" id="ARBA00009861"/>
    </source>
</evidence>
<dbReference type="Proteomes" id="UP001152561">
    <property type="component" value="Unassembled WGS sequence"/>
</dbReference>
<reference evidence="5" key="1">
    <citation type="journal article" date="2023" name="Proc. Natl. Acad. Sci. U.S.A.">
        <title>Genomic and structural basis for evolution of tropane alkaloid biosynthesis.</title>
        <authorList>
            <person name="Wanga Y.-J."/>
            <person name="Taina T."/>
            <person name="Yua J.-Y."/>
            <person name="Lia J."/>
            <person name="Xua B."/>
            <person name="Chenc J."/>
            <person name="D'Auriad J.C."/>
            <person name="Huanga J.-P."/>
            <person name="Huanga S.-X."/>
        </authorList>
    </citation>
    <scope>NUCLEOTIDE SEQUENCE [LARGE SCALE GENOMIC DNA]</scope>
    <source>
        <strain evidence="5">cv. KIB-2019</strain>
    </source>
</reference>
<keyword evidence="3" id="KW-0012">Acyltransferase</keyword>
<evidence type="ECO:0000313" key="5">
    <source>
        <dbReference type="Proteomes" id="UP001152561"/>
    </source>
</evidence>
<proteinExistence type="inferred from homology"/>
<dbReference type="GO" id="GO:0016746">
    <property type="term" value="F:acyltransferase activity"/>
    <property type="evidence" value="ECO:0007669"/>
    <property type="project" value="UniProtKB-KW"/>
</dbReference>
<dbReference type="Pfam" id="PF02458">
    <property type="entry name" value="Transferase"/>
    <property type="match status" value="1"/>
</dbReference>
<keyword evidence="5" id="KW-1185">Reference proteome</keyword>
<comment type="similarity">
    <text evidence="1">Belongs to the plant acyltransferase family.</text>
</comment>
<dbReference type="EMBL" id="JAJAGQ010000005">
    <property type="protein sequence ID" value="KAJ8563295.1"/>
    <property type="molecule type" value="Genomic_DNA"/>
</dbReference>
<dbReference type="PANTHER" id="PTHR31623:SF25">
    <property type="entry name" value="VINORINE SYNTHASE-LIKE"/>
    <property type="match status" value="1"/>
</dbReference>
<gene>
    <name evidence="4" type="ORF">K7X08_031747</name>
</gene>
<sequence>MLKKSLAECLSEYYPLAGTFRDGDSVVECNDEGAEFIEARINCNISQIIGTSNVKLLNQLLPFEPTGNWGKLNEKTDGREVLVAAQANSFRCGGLAVGMCISHKIADGTSVVAFLNSWASKSLNTTLENANIIPPPIFDSAKNFPPREVPRYSHDTGITNKTIVTKRFIFDSSSILALKHKASNRIIGSLEENVKFPTRVEAVSALIWRRVLALYRSKPKSAKICVAVHAVNIRQRMELQVPNHYFGNYWTVAIAPAVSTSDINITILAEKLNKSIRNINADYVENVIKGGNNMNGPRSMLLGPSKNIVAPDNIFEKSEQYRSRLDDHSVETTVKDFAKGDLEVCNFTSWCRFPVYEVDFGWGKPEWACSPIRSFKNLVILMGTKDGDGIEASVNLLEEDMPLFENDPEILSFAYCS</sequence>
<evidence type="ECO:0000256" key="3">
    <source>
        <dbReference type="ARBA" id="ARBA00023315"/>
    </source>
</evidence>
<dbReference type="OrthoDB" id="1250781at2759"/>
<keyword evidence="2" id="KW-0808">Transferase</keyword>
<name>A0A9Q1MLP2_9SOLA</name>
<evidence type="ECO:0000313" key="4">
    <source>
        <dbReference type="EMBL" id="KAJ8563295.1"/>
    </source>
</evidence>
<dbReference type="PANTHER" id="PTHR31623">
    <property type="entry name" value="F21J9.9"/>
    <property type="match status" value="1"/>
</dbReference>
<protein>
    <submittedName>
        <fullName evidence="4">Uncharacterized protein</fullName>
    </submittedName>
</protein>
<evidence type="ECO:0000256" key="2">
    <source>
        <dbReference type="ARBA" id="ARBA00022679"/>
    </source>
</evidence>
<dbReference type="AlphaFoldDB" id="A0A9Q1MLP2"/>
<comment type="caution">
    <text evidence="4">The sequence shown here is derived from an EMBL/GenBank/DDBJ whole genome shotgun (WGS) entry which is preliminary data.</text>
</comment>
<dbReference type="InterPro" id="IPR023213">
    <property type="entry name" value="CAT-like_dom_sf"/>
</dbReference>
<organism evidence="4 5">
    <name type="scientific">Anisodus acutangulus</name>
    <dbReference type="NCBI Taxonomy" id="402998"/>
    <lineage>
        <taxon>Eukaryota</taxon>
        <taxon>Viridiplantae</taxon>
        <taxon>Streptophyta</taxon>
        <taxon>Embryophyta</taxon>
        <taxon>Tracheophyta</taxon>
        <taxon>Spermatophyta</taxon>
        <taxon>Magnoliopsida</taxon>
        <taxon>eudicotyledons</taxon>
        <taxon>Gunneridae</taxon>
        <taxon>Pentapetalae</taxon>
        <taxon>asterids</taxon>
        <taxon>lamiids</taxon>
        <taxon>Solanales</taxon>
        <taxon>Solanaceae</taxon>
        <taxon>Solanoideae</taxon>
        <taxon>Hyoscyameae</taxon>
        <taxon>Anisodus</taxon>
    </lineage>
</organism>
<dbReference type="Gene3D" id="3.30.559.10">
    <property type="entry name" value="Chloramphenicol acetyltransferase-like domain"/>
    <property type="match status" value="2"/>
</dbReference>
<accession>A0A9Q1MLP2</accession>